<gene>
    <name evidence="2" type="ORF">EDC56_0605</name>
</gene>
<comment type="caution">
    <text evidence="2">The sequence shown here is derived from an EMBL/GenBank/DDBJ whole genome shotgun (WGS) entry which is preliminary data.</text>
</comment>
<dbReference type="OrthoDB" id="9814067at2"/>
<feature type="domain" description="Transposase IS200-like" evidence="1">
    <location>
        <begin position="13"/>
        <end position="181"/>
    </location>
</feature>
<name>A0A3N2DZK8_9GAMM</name>
<reference evidence="2 3" key="1">
    <citation type="submission" date="2018-11" db="EMBL/GenBank/DDBJ databases">
        <title>Genomic Encyclopedia of Type Strains, Phase IV (KMG-IV): sequencing the most valuable type-strain genomes for metagenomic binning, comparative biology and taxonomic classification.</title>
        <authorList>
            <person name="Goeker M."/>
        </authorList>
    </citation>
    <scope>NUCLEOTIDE SEQUENCE [LARGE SCALE GENOMIC DNA]</scope>
    <source>
        <strain evidence="2 3">DSM 100316</strain>
    </source>
</reference>
<dbReference type="EMBL" id="RKHR01000003">
    <property type="protein sequence ID" value="ROS05082.1"/>
    <property type="molecule type" value="Genomic_DNA"/>
</dbReference>
<dbReference type="Gene3D" id="3.30.70.1290">
    <property type="entry name" value="Transposase IS200-like"/>
    <property type="match status" value="1"/>
</dbReference>
<dbReference type="InterPro" id="IPR002686">
    <property type="entry name" value="Transposase_17"/>
</dbReference>
<keyword evidence="3" id="KW-1185">Reference proteome</keyword>
<dbReference type="SMART" id="SM01321">
    <property type="entry name" value="Y1_Tnp"/>
    <property type="match status" value="1"/>
</dbReference>
<dbReference type="GO" id="GO:0003677">
    <property type="term" value="F:DNA binding"/>
    <property type="evidence" value="ECO:0007669"/>
    <property type="project" value="InterPro"/>
</dbReference>
<dbReference type="GO" id="GO:0004803">
    <property type="term" value="F:transposase activity"/>
    <property type="evidence" value="ECO:0007669"/>
    <property type="project" value="InterPro"/>
</dbReference>
<accession>A0A3N2DZK8</accession>
<evidence type="ECO:0000313" key="3">
    <source>
        <dbReference type="Proteomes" id="UP000275394"/>
    </source>
</evidence>
<evidence type="ECO:0000259" key="1">
    <source>
        <dbReference type="SMART" id="SM01321"/>
    </source>
</evidence>
<dbReference type="GO" id="GO:0006313">
    <property type="term" value="P:DNA transposition"/>
    <property type="evidence" value="ECO:0007669"/>
    <property type="project" value="InterPro"/>
</dbReference>
<protein>
    <recommendedName>
        <fullName evidence="1">Transposase IS200-like domain-containing protein</fullName>
    </recommendedName>
</protein>
<dbReference type="InterPro" id="IPR036515">
    <property type="entry name" value="Transposase_17_sf"/>
</dbReference>
<evidence type="ECO:0000313" key="2">
    <source>
        <dbReference type="EMBL" id="ROS05082.1"/>
    </source>
</evidence>
<dbReference type="SUPFAM" id="SSF143422">
    <property type="entry name" value="Transposase IS200-like"/>
    <property type="match status" value="1"/>
</dbReference>
<dbReference type="AlphaFoldDB" id="A0A3N2DZK8"/>
<dbReference type="RefSeq" id="WP_123711025.1">
    <property type="nucleotide sequence ID" value="NZ_RKHR01000003.1"/>
</dbReference>
<dbReference type="PANTHER" id="PTHR34322:SF2">
    <property type="entry name" value="TRANSPOSASE IS200-LIKE DOMAIN-CONTAINING PROTEIN"/>
    <property type="match status" value="1"/>
</dbReference>
<proteinExistence type="predicted"/>
<sequence>MTSPRSRQISLDATPYYHCVSRCVRRAFLCGDEYEHRRGWVESRLFRLAEVFCLDIAAYAVMSNHYHVVLHINSAEAAALDTEAVIARWHQLFKGHALSQRYCAGEPLVPAEREALDTIVALWRKRLTDISWFMRIINEGIARQANQEDQCTGRFWEGRFKSQALLDEKALLACMAYVDLNPVRAKMAKTPESSAFTSVRKRALRAKQVSPKQSINHPRQQVKGLLRFAGNPREPMPVGIPCRLSDYLQLVDVTGRCIRHNKRGAIAEELSPILSRLAIAPDDWLANTQHFERRYTRIATMLQKLRAAGEGFCRPCDGSEFASRLIKANG</sequence>
<dbReference type="PANTHER" id="PTHR34322">
    <property type="entry name" value="TRANSPOSASE, Y1_TNP DOMAIN-CONTAINING"/>
    <property type="match status" value="1"/>
</dbReference>
<organism evidence="2 3">
    <name type="scientific">Sinobacterium caligoides</name>
    <dbReference type="NCBI Taxonomy" id="933926"/>
    <lineage>
        <taxon>Bacteria</taxon>
        <taxon>Pseudomonadati</taxon>
        <taxon>Pseudomonadota</taxon>
        <taxon>Gammaproteobacteria</taxon>
        <taxon>Cellvibrionales</taxon>
        <taxon>Spongiibacteraceae</taxon>
        <taxon>Sinobacterium</taxon>
    </lineage>
</organism>
<dbReference type="Proteomes" id="UP000275394">
    <property type="component" value="Unassembled WGS sequence"/>
</dbReference>